<organism evidence="1 2">
    <name type="scientific">Burkholderia cepacia</name>
    <name type="common">Pseudomonas cepacia</name>
    <dbReference type="NCBI Taxonomy" id="292"/>
    <lineage>
        <taxon>Bacteria</taxon>
        <taxon>Pseudomonadati</taxon>
        <taxon>Pseudomonadota</taxon>
        <taxon>Betaproteobacteria</taxon>
        <taxon>Burkholderiales</taxon>
        <taxon>Burkholderiaceae</taxon>
        <taxon>Burkholderia</taxon>
        <taxon>Burkholderia cepacia complex</taxon>
    </lineage>
</organism>
<accession>A0AAX2RHE1</accession>
<dbReference type="AlphaFoldDB" id="A0AAX2RHE1"/>
<comment type="caution">
    <text evidence="1">The sequence shown here is derived from an EMBL/GenBank/DDBJ whole genome shotgun (WGS) entry which is preliminary data.</text>
</comment>
<dbReference type="RefSeq" id="WP_134320839.1">
    <property type="nucleotide sequence ID" value="NZ_SNSG01000014.1"/>
</dbReference>
<name>A0AAX2RHE1_BURCE</name>
<evidence type="ECO:0000313" key="2">
    <source>
        <dbReference type="Proteomes" id="UP000298234"/>
    </source>
</evidence>
<sequence length="71" mass="8057">MAIKRKPAGFEELWGNGAFFTALPFRSELYVADPNYAAPENARLILKIDATNVTQSHIFSCLKVKRNFPRD</sequence>
<reference evidence="1 2" key="1">
    <citation type="submission" date="2019-03" db="EMBL/GenBank/DDBJ databases">
        <title>Burkholderia cepacia outbreak.</title>
        <authorList>
            <person name="Farzana R."/>
            <person name="Walsh T.R."/>
        </authorList>
    </citation>
    <scope>NUCLEOTIDE SEQUENCE [LARGE SCALE GENOMIC DNA]</scope>
    <source>
        <strain evidence="2">d13</strain>
    </source>
</reference>
<dbReference type="Proteomes" id="UP000298234">
    <property type="component" value="Unassembled WGS sequence"/>
</dbReference>
<gene>
    <name evidence="1" type="ORF">E3D37_27760</name>
</gene>
<dbReference type="EMBL" id="SNSQ01000037">
    <property type="protein sequence ID" value="TEU41059.1"/>
    <property type="molecule type" value="Genomic_DNA"/>
</dbReference>
<proteinExistence type="predicted"/>
<evidence type="ECO:0000313" key="1">
    <source>
        <dbReference type="EMBL" id="TEU41059.1"/>
    </source>
</evidence>
<protein>
    <submittedName>
        <fullName evidence="1">Uncharacterized protein</fullName>
    </submittedName>
</protein>